<gene>
    <name evidence="1" type="ORF">I4641_17430</name>
</gene>
<comment type="caution">
    <text evidence="1">The sequence shown here is derived from an EMBL/GenBank/DDBJ whole genome shotgun (WGS) entry which is preliminary data.</text>
</comment>
<accession>A0A964BSP2</accession>
<proteinExistence type="predicted"/>
<dbReference type="RefSeq" id="WP_229641856.1">
    <property type="nucleotide sequence ID" value="NZ_JADWDC010000053.1"/>
</dbReference>
<dbReference type="Proteomes" id="UP000729733">
    <property type="component" value="Unassembled WGS sequence"/>
</dbReference>
<protein>
    <submittedName>
        <fullName evidence="1">Uncharacterized protein</fullName>
    </submittedName>
</protein>
<reference evidence="1" key="1">
    <citation type="journal article" date="2021" name="Antonie Van Leeuwenhoek">
        <title>Draft genome and description of Waterburya agarophytonicola gen. nov. sp. nov. (Pleurocapsales, Cyanobacteria): a seaweed symbiont.</title>
        <authorList>
            <person name="Bonthond G."/>
            <person name="Shalygin S."/>
            <person name="Bayer T."/>
            <person name="Weinberger F."/>
        </authorList>
    </citation>
    <scope>NUCLEOTIDE SEQUENCE</scope>
    <source>
        <strain evidence="1">KI4</strain>
    </source>
</reference>
<keyword evidence="2" id="KW-1185">Reference proteome</keyword>
<organism evidence="1 2">
    <name type="scientific">Waterburya agarophytonicola KI4</name>
    <dbReference type="NCBI Taxonomy" id="2874699"/>
    <lineage>
        <taxon>Bacteria</taxon>
        <taxon>Bacillati</taxon>
        <taxon>Cyanobacteriota</taxon>
        <taxon>Cyanophyceae</taxon>
        <taxon>Pleurocapsales</taxon>
        <taxon>Hyellaceae</taxon>
        <taxon>Waterburya</taxon>
        <taxon>Waterburya agarophytonicola</taxon>
    </lineage>
</organism>
<evidence type="ECO:0000313" key="2">
    <source>
        <dbReference type="Proteomes" id="UP000729733"/>
    </source>
</evidence>
<dbReference type="AlphaFoldDB" id="A0A964BSP2"/>
<sequence length="186" mass="20847">MKRFFLTGFAVLISLIGFGGYSQTVANDQAQAPKAEMEQFLEVGLRESVTVWLKSGSSLTGQLTDFNQQELTLSAQDFSQSISLKEINRLEFSGDVYAIDSDGTRRKIRGEDNNTEETEIWKGFPLAAFQVQNSSNTGKLDIETIFSDEEIDEIKSIAMDSLYVINEIEFDSLEQKMTIKTMAVDL</sequence>
<evidence type="ECO:0000313" key="1">
    <source>
        <dbReference type="EMBL" id="MCC0178755.1"/>
    </source>
</evidence>
<name>A0A964BSP2_9CYAN</name>
<dbReference type="EMBL" id="JADWDC010000053">
    <property type="protein sequence ID" value="MCC0178755.1"/>
    <property type="molecule type" value="Genomic_DNA"/>
</dbReference>